<dbReference type="OrthoDB" id="4404008at2"/>
<keyword evidence="1" id="KW-0472">Membrane</keyword>
<proteinExistence type="predicted"/>
<comment type="caution">
    <text evidence="2">The sequence shown here is derived from an EMBL/GenBank/DDBJ whole genome shotgun (WGS) entry which is preliminary data.</text>
</comment>
<dbReference type="eggNOG" id="ENOG5034049">
    <property type="taxonomic scope" value="Bacteria"/>
</dbReference>
<name>K9ALN1_9STAP</name>
<accession>K9ALN1</accession>
<dbReference type="AlphaFoldDB" id="K9ALN1"/>
<dbReference type="EMBL" id="AMSQ01000007">
    <property type="protein sequence ID" value="EKU48214.1"/>
    <property type="molecule type" value="Genomic_DNA"/>
</dbReference>
<organism evidence="2 3">
    <name type="scientific">Staphylococcus massiliensis S46</name>
    <dbReference type="NCBI Taxonomy" id="1229783"/>
    <lineage>
        <taxon>Bacteria</taxon>
        <taxon>Bacillati</taxon>
        <taxon>Bacillota</taxon>
        <taxon>Bacilli</taxon>
        <taxon>Bacillales</taxon>
        <taxon>Staphylococcaceae</taxon>
        <taxon>Staphylococcus</taxon>
    </lineage>
</organism>
<keyword evidence="1" id="KW-1133">Transmembrane helix</keyword>
<dbReference type="Proteomes" id="UP000009885">
    <property type="component" value="Unassembled WGS sequence"/>
</dbReference>
<feature type="transmembrane region" description="Helical" evidence="1">
    <location>
        <begin position="6"/>
        <end position="21"/>
    </location>
</feature>
<keyword evidence="1" id="KW-0812">Transmembrane</keyword>
<gene>
    <name evidence="2" type="ORF">C273_05892</name>
</gene>
<protein>
    <submittedName>
        <fullName evidence="2">Uncharacterized protein</fullName>
    </submittedName>
</protein>
<evidence type="ECO:0000313" key="2">
    <source>
        <dbReference type="EMBL" id="EKU48214.1"/>
    </source>
</evidence>
<evidence type="ECO:0000256" key="1">
    <source>
        <dbReference type="SAM" id="Phobius"/>
    </source>
</evidence>
<evidence type="ECO:0000313" key="3">
    <source>
        <dbReference type="Proteomes" id="UP000009885"/>
    </source>
</evidence>
<feature type="transmembrane region" description="Helical" evidence="1">
    <location>
        <begin position="99"/>
        <end position="121"/>
    </location>
</feature>
<keyword evidence="3" id="KW-1185">Reference proteome</keyword>
<feature type="transmembrane region" description="Helical" evidence="1">
    <location>
        <begin position="33"/>
        <end position="62"/>
    </location>
</feature>
<dbReference type="PATRIC" id="fig|1229783.3.peg.1192"/>
<sequence length="179" mass="20661">MVWINILTILILFLLTGFLSGKHKDKLLFLKAFISAIFMVMSAFISITISSLITYYIFAVILNDVSSIFVLGLIIILLSGLINFYLVRLIMNMNHYNELLIMVLEYYIQWTTIFFTLYQFFTSSKDTLKELKHLSISTNLLDVSLMNIIILPILLVSWISIAMVKVYIKDHKSKSISDD</sequence>
<feature type="transmembrane region" description="Helical" evidence="1">
    <location>
        <begin position="145"/>
        <end position="168"/>
    </location>
</feature>
<reference evidence="2 3" key="1">
    <citation type="journal article" date="2013" name="Genome Announc.">
        <title>Genome Sequence of Staphylococcus massiliensis Strain S46, Isolated from the Surface of Healthy Human Skin.</title>
        <authorList>
            <person name="Srivastav R."/>
            <person name="Singh A."/>
            <person name="Jangir P.K."/>
            <person name="Kumari C."/>
            <person name="Muduli S."/>
            <person name="Sharma R."/>
        </authorList>
    </citation>
    <scope>NUCLEOTIDE SEQUENCE [LARGE SCALE GENOMIC DNA]</scope>
    <source>
        <strain evidence="2 3">S46</strain>
    </source>
</reference>
<feature type="transmembrane region" description="Helical" evidence="1">
    <location>
        <begin position="68"/>
        <end position="87"/>
    </location>
</feature>